<comment type="caution">
    <text evidence="1">The sequence shown here is derived from an EMBL/GenBank/DDBJ whole genome shotgun (WGS) entry which is preliminary data.</text>
</comment>
<keyword evidence="2" id="KW-1185">Reference proteome</keyword>
<sequence>MAIANVSRYVQRQHTSVNNEKAVSSDPYADIEPLLEFDWSTTTPIKIRPFKPRYHLTMALETCPLPELVAIDDTYLERMALRRSVLDDHPKETYLCNDPCTEAVFEVYAWMFGTYLPQRYPTMYTLVDQYEGTVDSKQQRRSLYNIPANKYIPLEAPSAMEALYILGCHVDTDILILLPSSTAADGSPIYHLEAFVCCFPSGFKTQEKLGLPLADIHKPVPGYKAKIEKSMDRFFAKMELGKAVRRANWAITTDISLYSQGGTHMYEDGKTEETGENEGEVTGRKVVENRKTLNVDAPDVEESIEQQKKNVRIEDCRLRCERQTLHRLTKTKALAFMFKTYQYKLEDVKAEGSGPELADAIAGLALGSVPDMAFYKRQVVWGDKVVEYLRS</sequence>
<protein>
    <submittedName>
        <fullName evidence="1">Uncharacterized protein</fullName>
    </submittedName>
</protein>
<organism evidence="1 2">
    <name type="scientific">Extremus antarcticus</name>
    <dbReference type="NCBI Taxonomy" id="702011"/>
    <lineage>
        <taxon>Eukaryota</taxon>
        <taxon>Fungi</taxon>
        <taxon>Dikarya</taxon>
        <taxon>Ascomycota</taxon>
        <taxon>Pezizomycotina</taxon>
        <taxon>Dothideomycetes</taxon>
        <taxon>Dothideomycetidae</taxon>
        <taxon>Mycosphaerellales</taxon>
        <taxon>Extremaceae</taxon>
        <taxon>Extremus</taxon>
    </lineage>
</organism>
<gene>
    <name evidence="1" type="ORF">LTR09_009281</name>
</gene>
<evidence type="ECO:0000313" key="1">
    <source>
        <dbReference type="EMBL" id="KAK3049362.1"/>
    </source>
</evidence>
<proteinExistence type="predicted"/>
<name>A0AAJ0DGB6_9PEZI</name>
<dbReference type="EMBL" id="JAWDJX010000040">
    <property type="protein sequence ID" value="KAK3049362.1"/>
    <property type="molecule type" value="Genomic_DNA"/>
</dbReference>
<dbReference type="InterPro" id="IPR021848">
    <property type="entry name" value="HODM_asu-like"/>
</dbReference>
<dbReference type="Proteomes" id="UP001271007">
    <property type="component" value="Unassembled WGS sequence"/>
</dbReference>
<dbReference type="AlphaFoldDB" id="A0AAJ0DGB6"/>
<accession>A0AAJ0DGB6</accession>
<dbReference type="Pfam" id="PF11927">
    <property type="entry name" value="HODM_asu-like"/>
    <property type="match status" value="1"/>
</dbReference>
<evidence type="ECO:0000313" key="2">
    <source>
        <dbReference type="Proteomes" id="UP001271007"/>
    </source>
</evidence>
<reference evidence="1" key="1">
    <citation type="submission" date="2023-04" db="EMBL/GenBank/DDBJ databases">
        <title>Black Yeasts Isolated from many extreme environments.</title>
        <authorList>
            <person name="Coleine C."/>
            <person name="Stajich J.E."/>
            <person name="Selbmann L."/>
        </authorList>
    </citation>
    <scope>NUCLEOTIDE SEQUENCE</scope>
    <source>
        <strain evidence="1">CCFEE 5312</strain>
    </source>
</reference>